<dbReference type="Pfam" id="PF25209">
    <property type="entry name" value="Phage_capsid_4"/>
    <property type="match status" value="1"/>
</dbReference>
<proteinExistence type="predicted"/>
<name>A0A6I3KAM3_9CORY</name>
<organism evidence="1 2">
    <name type="scientific">Corynebacterium aurimucosum</name>
    <dbReference type="NCBI Taxonomy" id="169292"/>
    <lineage>
        <taxon>Bacteria</taxon>
        <taxon>Bacillati</taxon>
        <taxon>Actinomycetota</taxon>
        <taxon>Actinomycetes</taxon>
        <taxon>Mycobacteriales</taxon>
        <taxon>Corynebacteriaceae</taxon>
        <taxon>Corynebacterium</taxon>
    </lineage>
</organism>
<evidence type="ECO:0000313" key="2">
    <source>
        <dbReference type="Proteomes" id="UP000432568"/>
    </source>
</evidence>
<dbReference type="AlphaFoldDB" id="A0A6I3KAM3"/>
<dbReference type="Gene3D" id="3.90.1690.10">
    <property type="entry name" value="phage-related protein like domain"/>
    <property type="match status" value="1"/>
</dbReference>
<protein>
    <recommendedName>
        <fullName evidence="3">Major capsid protein</fullName>
    </recommendedName>
</protein>
<gene>
    <name evidence="1" type="ORF">FME68_04320</name>
</gene>
<dbReference type="InterPro" id="IPR053738">
    <property type="entry name" value="Lambda_capsid_assembly"/>
</dbReference>
<sequence length="309" mass="33642">MADRLTSAYSGDTITVDSIVSDPTWLQGRAYDNLDGTDLVKAIFRNGGTNDGVVAYHEAAAPFLNDDSENIAEFAEIPVADVNLGKVKKLVSEKTGIGVRISREMRRKNKIDQVNLRMTAMQNTMVKNGVEGAVRAFHAADVTTMAVSEDWGKDGANPMRDIRAGKREVNLAKAPNRKDALMGYRADTLLANPATIDLLLFHEAVQKFYNGAAAVENPVYKGITPQTIGGLRVVESAWLAEDELYILQSGVVGFESTTDPLTITPLYSEHGENGYGGSNQSWRMDAFRERILGVDNPKAVVKLTGFQAS</sequence>
<dbReference type="EMBL" id="VIOG01000004">
    <property type="protein sequence ID" value="MTD91120.1"/>
    <property type="molecule type" value="Genomic_DNA"/>
</dbReference>
<dbReference type="Proteomes" id="UP000432568">
    <property type="component" value="Unassembled WGS sequence"/>
</dbReference>
<comment type="caution">
    <text evidence="1">The sequence shown here is derived from an EMBL/GenBank/DDBJ whole genome shotgun (WGS) entry which is preliminary data.</text>
</comment>
<evidence type="ECO:0000313" key="1">
    <source>
        <dbReference type="EMBL" id="MTD91120.1"/>
    </source>
</evidence>
<reference evidence="1 2" key="1">
    <citation type="submission" date="2019-07" db="EMBL/GenBank/DDBJ databases">
        <title>Draft genome of C. aurimucosum strain 332.</title>
        <authorList>
            <person name="Pacheco L.G.C."/>
            <person name="Aguiar E.R.G.R."/>
            <person name="Barberis C.M."/>
            <person name="Almuzara M.N."/>
            <person name="Traglia G.M."/>
            <person name="Santos C.S."/>
            <person name="Vay C.A."/>
            <person name="Rocha D.J.P.G."/>
        </authorList>
    </citation>
    <scope>NUCLEOTIDE SEQUENCE [LARGE SCALE GENOMIC DNA]</scope>
    <source>
        <strain evidence="1 2">332</strain>
    </source>
</reference>
<evidence type="ECO:0008006" key="3">
    <source>
        <dbReference type="Google" id="ProtNLM"/>
    </source>
</evidence>
<accession>A0A6I3KAM3</accession>